<dbReference type="EMBL" id="QXUL01000015">
    <property type="protein sequence ID" value="RIN11776.1"/>
    <property type="molecule type" value="Genomic_DNA"/>
</dbReference>
<evidence type="ECO:0000259" key="1">
    <source>
        <dbReference type="SMART" id="SM00644"/>
    </source>
</evidence>
<protein>
    <recommendedName>
        <fullName evidence="1">N-acetylmuramoyl-L-alanine amidase domain-containing protein</fullName>
    </recommendedName>
</protein>
<dbReference type="Proteomes" id="UP000285567">
    <property type="component" value="Unassembled WGS sequence"/>
</dbReference>
<proteinExistence type="predicted"/>
<organism evidence="2 3">
    <name type="scientific">Staphylococcus xylosus</name>
    <dbReference type="NCBI Taxonomy" id="1288"/>
    <lineage>
        <taxon>Bacteria</taxon>
        <taxon>Bacillati</taxon>
        <taxon>Bacillota</taxon>
        <taxon>Bacilli</taxon>
        <taxon>Bacillales</taxon>
        <taxon>Staphylococcaceae</taxon>
        <taxon>Staphylococcus</taxon>
    </lineage>
</organism>
<reference evidence="2 3" key="1">
    <citation type="journal article" date="2016" name="Front. Microbiol.">
        <title>Comprehensive Phylogenetic Analysis of Bovine Non-aureus Staphylococci Species Based on Whole-Genome Sequencing.</title>
        <authorList>
            <person name="Naushad S."/>
            <person name="Barkema H.W."/>
            <person name="Luby C."/>
            <person name="Condas L.A."/>
            <person name="Nobrega D.B."/>
            <person name="Carson D.A."/>
            <person name="De Buck J."/>
        </authorList>
    </citation>
    <scope>NUCLEOTIDE SEQUENCE [LARGE SCALE GENOMIC DNA]</scope>
    <source>
        <strain evidence="2 3">SNUC 102</strain>
    </source>
</reference>
<dbReference type="SMART" id="SM00644">
    <property type="entry name" value="Ami_2"/>
    <property type="match status" value="1"/>
</dbReference>
<gene>
    <name evidence="2" type="ORF">BU097_04165</name>
</gene>
<evidence type="ECO:0000313" key="3">
    <source>
        <dbReference type="Proteomes" id="UP000285567"/>
    </source>
</evidence>
<dbReference type="Pfam" id="PF01510">
    <property type="entry name" value="Amidase_2"/>
    <property type="match status" value="1"/>
</dbReference>
<dbReference type="RefSeq" id="WP_017723256.1">
    <property type="nucleotide sequence ID" value="NZ_CP188055.1"/>
</dbReference>
<name>A0A418IQ88_STAXY</name>
<keyword evidence="3" id="KW-1185">Reference proteome</keyword>
<dbReference type="OrthoDB" id="2416895at2"/>
<dbReference type="GO" id="GO:0008745">
    <property type="term" value="F:N-acetylmuramoyl-L-alanine amidase activity"/>
    <property type="evidence" value="ECO:0007669"/>
    <property type="project" value="InterPro"/>
</dbReference>
<comment type="caution">
    <text evidence="2">The sequence shown here is derived from an EMBL/GenBank/DDBJ whole genome shotgun (WGS) entry which is preliminary data.</text>
</comment>
<sequence length="191" mass="22488">MKHIYSKFYNQESKITKLKSEVLGVVLHDDAENNSAEDYIVWLQQRIDNNELEKGWACAYVDKQTCYWFHPSPYVEWHCGNTFANEHYIGIERCQSKINGILSDEQFIKNEEASYWIAALILKKNQLPVNRNTVKLHKMFCNTECPARAWSIHLDNAPTNEENIKMLQDYFIDKIKYYYFNIKGSDMTVVG</sequence>
<dbReference type="SUPFAM" id="SSF55846">
    <property type="entry name" value="N-acetylmuramoyl-L-alanine amidase-like"/>
    <property type="match status" value="1"/>
</dbReference>
<feature type="domain" description="N-acetylmuramoyl-L-alanine amidase" evidence="1">
    <location>
        <begin position="13"/>
        <end position="162"/>
    </location>
</feature>
<dbReference type="AlphaFoldDB" id="A0A418IQ88"/>
<evidence type="ECO:0000313" key="2">
    <source>
        <dbReference type="EMBL" id="RIN11776.1"/>
    </source>
</evidence>
<dbReference type="InterPro" id="IPR002502">
    <property type="entry name" value="Amidase_domain"/>
</dbReference>
<dbReference type="Gene3D" id="3.40.80.10">
    <property type="entry name" value="Peptidoglycan recognition protein-like"/>
    <property type="match status" value="1"/>
</dbReference>
<accession>A0A418IQ88</accession>
<dbReference type="InterPro" id="IPR036505">
    <property type="entry name" value="Amidase/PGRP_sf"/>
</dbReference>
<dbReference type="GO" id="GO:0009253">
    <property type="term" value="P:peptidoglycan catabolic process"/>
    <property type="evidence" value="ECO:0007669"/>
    <property type="project" value="InterPro"/>
</dbReference>